<dbReference type="GO" id="GO:0015969">
    <property type="term" value="P:guanosine tetraphosphate metabolic process"/>
    <property type="evidence" value="ECO:0007669"/>
    <property type="project" value="InterPro"/>
</dbReference>
<organism evidence="3 4">
    <name type="scientific">Georgenia yuyongxinii</name>
    <dbReference type="NCBI Taxonomy" id="2589797"/>
    <lineage>
        <taxon>Bacteria</taxon>
        <taxon>Bacillati</taxon>
        <taxon>Actinomycetota</taxon>
        <taxon>Actinomycetes</taxon>
        <taxon>Micrococcales</taxon>
        <taxon>Bogoriellaceae</taxon>
        <taxon>Georgenia</taxon>
    </lineage>
</organism>
<feature type="region of interest" description="Disordered" evidence="1">
    <location>
        <begin position="249"/>
        <end position="282"/>
    </location>
</feature>
<dbReference type="RefSeq" id="WP_143419011.1">
    <property type="nucleotide sequence ID" value="NZ_VJXR01000042.1"/>
</dbReference>
<dbReference type="InterPro" id="IPR043519">
    <property type="entry name" value="NT_sf"/>
</dbReference>
<evidence type="ECO:0000313" key="4">
    <source>
        <dbReference type="Proteomes" id="UP000318693"/>
    </source>
</evidence>
<reference evidence="3 4" key="1">
    <citation type="submission" date="2019-07" db="EMBL/GenBank/DDBJ databases">
        <title>Georgenia wutianyii sp. nov. and Georgenia *** sp. nov. isolated from plateau pika (Ochotona curzoniae) in the Qinghai-Tibet plateau of China.</title>
        <authorList>
            <person name="Tian Z."/>
        </authorList>
    </citation>
    <scope>NUCLEOTIDE SEQUENCE [LARGE SCALE GENOMIC DNA]</scope>
    <source>
        <strain evidence="3 4">Z446</strain>
    </source>
</reference>
<dbReference type="CDD" id="cd05399">
    <property type="entry name" value="NT_Rel-Spo_like"/>
    <property type="match status" value="1"/>
</dbReference>
<dbReference type="SUPFAM" id="SSF81301">
    <property type="entry name" value="Nucleotidyltransferase"/>
    <property type="match status" value="1"/>
</dbReference>
<evidence type="ECO:0000256" key="1">
    <source>
        <dbReference type="SAM" id="MobiDB-lite"/>
    </source>
</evidence>
<accession>A0A552WP12</accession>
<dbReference type="Pfam" id="PF04607">
    <property type="entry name" value="RelA_SpoT"/>
    <property type="match status" value="1"/>
</dbReference>
<sequence length="610" mass="65809">MHYVGIDLAWGERSPSGVAVLDAGGHLVHLSAESTDESILAALAPYRDGPVLVGIDAPLVVPNATGNRPCEAALNRDFAAFDAGAHPANTGKPEFAGTPRGARIAKALGLDINPASGRERRGIEVYPHPATVVLFGLGRTLKYKQRGGRDLGQLREALQTLVGHVEALAGAEPAMVVTEHAGWRELATAVRTATRKSQLRVAEDQVDAVLCAYVARFATAHPERMTTYGDLATGYIVTPALPEGLVPTPRATAAPATTPTTAVEPAPAPTPTTAVAPEPRTAPDPVQAAVQAYAAQRPELERITAQYVALITGLLDDAGINYHAVTGRTKSVASFAGKAGRTVDGRPAFSDPLREITDQIGLRVVTYVLSDVQAVVELLADQLVMLGDRDMGLETAQEGRFGYSSRHVLVALDATRSDDAELAHMRDRTASVQVRTVLQHAWAEFEHDIRYKGSIPEKVAPDLDRRFTLAAGLLDLADREFSTIRDRLQESMTDQEPQSDETDPRISAQDLAAFLAGRFTDAGWSRTDHYAWVSELLLELGVTSLLELGELLKPVDSAVISERMGYRYAPGAVRRLDDALLWVFGDRYVMLHGNARRREALRTRLAKLSG</sequence>
<feature type="domain" description="RelA/SpoT" evidence="2">
    <location>
        <begin position="327"/>
        <end position="457"/>
    </location>
</feature>
<evidence type="ECO:0000313" key="3">
    <source>
        <dbReference type="EMBL" id="TRW44525.1"/>
    </source>
</evidence>
<protein>
    <submittedName>
        <fullName evidence="3">DUF429 domain-containing protein</fullName>
    </submittedName>
</protein>
<feature type="compositionally biased region" description="Low complexity" evidence="1">
    <location>
        <begin position="249"/>
        <end position="279"/>
    </location>
</feature>
<dbReference type="PANTHER" id="PTHR41773">
    <property type="entry name" value="GTP PYROPHOSPHATASE-RELATED"/>
    <property type="match status" value="1"/>
</dbReference>
<dbReference type="PANTHER" id="PTHR41773:SF1">
    <property type="entry name" value="RELA_SPOT DOMAIN-CONTAINING PROTEIN"/>
    <property type="match status" value="1"/>
</dbReference>
<evidence type="ECO:0000259" key="2">
    <source>
        <dbReference type="SMART" id="SM00954"/>
    </source>
</evidence>
<dbReference type="EMBL" id="VJXR01000042">
    <property type="protein sequence ID" value="TRW44525.1"/>
    <property type="molecule type" value="Genomic_DNA"/>
</dbReference>
<gene>
    <name evidence="3" type="ORF">FJ693_13390</name>
</gene>
<comment type="caution">
    <text evidence="3">The sequence shown here is derived from an EMBL/GenBank/DDBJ whole genome shotgun (WGS) entry which is preliminary data.</text>
</comment>
<dbReference type="Gene3D" id="3.30.460.10">
    <property type="entry name" value="Beta Polymerase, domain 2"/>
    <property type="match status" value="1"/>
</dbReference>
<dbReference type="Proteomes" id="UP000318693">
    <property type="component" value="Unassembled WGS sequence"/>
</dbReference>
<dbReference type="InterPro" id="IPR007685">
    <property type="entry name" value="RelA_SpoT"/>
</dbReference>
<dbReference type="SMART" id="SM00954">
    <property type="entry name" value="RelA_SpoT"/>
    <property type="match status" value="1"/>
</dbReference>
<dbReference type="InterPro" id="IPR007362">
    <property type="entry name" value="DUF429"/>
</dbReference>
<dbReference type="Gene3D" id="1.10.287.860">
    <property type="entry name" value="Nucleotidyltransferase"/>
    <property type="match status" value="1"/>
</dbReference>
<dbReference type="AlphaFoldDB" id="A0A552WP12"/>
<dbReference type="Pfam" id="PF04250">
    <property type="entry name" value="DUF429"/>
    <property type="match status" value="1"/>
</dbReference>
<name>A0A552WP12_9MICO</name>
<proteinExistence type="predicted"/>
<keyword evidence="4" id="KW-1185">Reference proteome</keyword>